<dbReference type="GO" id="GO:0005737">
    <property type="term" value="C:cytoplasm"/>
    <property type="evidence" value="ECO:0007669"/>
    <property type="project" value="TreeGrafter"/>
</dbReference>
<keyword evidence="14" id="KW-1185">Reference proteome</keyword>
<evidence type="ECO:0000256" key="4">
    <source>
        <dbReference type="ARBA" id="ARBA00022842"/>
    </source>
</evidence>
<feature type="binding site" evidence="9">
    <location>
        <position position="81"/>
    </location>
    <ligand>
        <name>4-amino-2-methyl-5-(diphosphooxymethyl)pyrimidine</name>
        <dbReference type="ChEBI" id="CHEBI:57841"/>
    </ligand>
</feature>
<dbReference type="Gene3D" id="3.20.20.70">
    <property type="entry name" value="Aldolase class I"/>
    <property type="match status" value="1"/>
</dbReference>
<dbReference type="InterPro" id="IPR022998">
    <property type="entry name" value="ThiamineP_synth_TenI"/>
</dbReference>
<dbReference type="UniPathway" id="UPA00060">
    <property type="reaction ID" value="UER00141"/>
</dbReference>
<name>D9SRT6_CLOC7</name>
<feature type="binding site" evidence="9">
    <location>
        <begin position="197"/>
        <end position="198"/>
    </location>
    <ligand>
        <name>2-[(2R,5Z)-2-carboxy-4-methylthiazol-5(2H)-ylidene]ethyl phosphate</name>
        <dbReference type="ChEBI" id="CHEBI:62899"/>
    </ligand>
</feature>
<comment type="function">
    <text evidence="9">Condenses 4-methyl-5-(beta-hydroxyethyl)thiazole monophosphate (THZ-P) and 2-methyl-4-amino-5-hydroxymethyl pyrimidine pyrophosphate (HMP-PP) to form thiamine monophosphate (TMP).</text>
</comment>
<evidence type="ECO:0000256" key="3">
    <source>
        <dbReference type="ARBA" id="ARBA00022723"/>
    </source>
</evidence>
<evidence type="ECO:0000256" key="10">
    <source>
        <dbReference type="RuleBase" id="RU003826"/>
    </source>
</evidence>
<dbReference type="EMBL" id="CP002160">
    <property type="protein sequence ID" value="ADL50453.1"/>
    <property type="molecule type" value="Genomic_DNA"/>
</dbReference>
<dbReference type="PANTHER" id="PTHR20857">
    <property type="entry name" value="THIAMINE-PHOSPHATE PYROPHOSPHORYLASE"/>
    <property type="match status" value="1"/>
</dbReference>
<feature type="binding site" evidence="9">
    <location>
        <position position="120"/>
    </location>
    <ligand>
        <name>4-amino-2-methyl-5-(diphosphooxymethyl)pyrimidine</name>
        <dbReference type="ChEBI" id="CHEBI:57841"/>
    </ligand>
</feature>
<dbReference type="HAMAP" id="MF_00097">
    <property type="entry name" value="TMP_synthase"/>
    <property type="match status" value="1"/>
</dbReference>
<feature type="domain" description="Thiamine phosphate synthase/TenI" evidence="12">
    <location>
        <begin position="19"/>
        <end position="200"/>
    </location>
</feature>
<evidence type="ECO:0000256" key="1">
    <source>
        <dbReference type="ARBA" id="ARBA00005165"/>
    </source>
</evidence>
<dbReference type="AlphaFoldDB" id="D9SRT6"/>
<feature type="binding site" evidence="9">
    <location>
        <position position="101"/>
    </location>
    <ligand>
        <name>Mg(2+)</name>
        <dbReference type="ChEBI" id="CHEBI:18420"/>
    </ligand>
</feature>
<comment type="pathway">
    <text evidence="1 9 11">Cofactor biosynthesis; thiamine diphosphate biosynthesis; thiamine phosphate from 4-amino-2-methyl-5-diphosphomethylpyrimidine and 4-methyl-5-(2-phosphoethyl)-thiazole: step 1/1.</text>
</comment>
<evidence type="ECO:0000313" key="13">
    <source>
        <dbReference type="EMBL" id="ADL50453.1"/>
    </source>
</evidence>
<dbReference type="RefSeq" id="WP_010074766.1">
    <property type="nucleotide sequence ID" value="NC_014393.1"/>
</dbReference>
<proteinExistence type="inferred from homology"/>
<evidence type="ECO:0000259" key="12">
    <source>
        <dbReference type="Pfam" id="PF02581"/>
    </source>
</evidence>
<evidence type="ECO:0000256" key="8">
    <source>
        <dbReference type="ARBA" id="ARBA00047883"/>
    </source>
</evidence>
<comment type="similarity">
    <text evidence="9 10">Belongs to the thiamine-phosphate synthase family.</text>
</comment>
<dbReference type="HOGENOM" id="CLU_018272_3_2_9"/>
<feature type="binding site" evidence="9">
    <location>
        <begin position="146"/>
        <end position="148"/>
    </location>
    <ligand>
        <name>2-[(2R,5Z)-2-carboxy-4-methylthiazol-5(2H)-ylidene]ethyl phosphate</name>
        <dbReference type="ChEBI" id="CHEBI:62899"/>
    </ligand>
</feature>
<evidence type="ECO:0000256" key="2">
    <source>
        <dbReference type="ARBA" id="ARBA00022679"/>
    </source>
</evidence>
<gene>
    <name evidence="9" type="primary">thiE</name>
    <name evidence="13" type="ordered locus">Clocel_0682</name>
</gene>
<keyword evidence="3 9" id="KW-0479">Metal-binding</keyword>
<sequence>MASRESYERGIYNLREGGIYCITDEDSSRGRSNIEVVEEMLASGIRIIQYRAKDKTAREKYSQCLAIRNLTKAADCTFIVDDDVEIAMMVEADGIHVGQTDLPVDDVRRYVGADMILGLSTHEPSQALDAIAVGADYIGVGPIFPTKTKKNVCDPVGLTYLDYVVKNIDLPFVAIGGIKAHNLTSVIEHGAKTISLVTEITAAEDIPLTIKNLYKMF</sequence>
<feature type="binding site" evidence="9">
    <location>
        <position position="82"/>
    </location>
    <ligand>
        <name>Mg(2+)</name>
        <dbReference type="ChEBI" id="CHEBI:18420"/>
    </ligand>
</feature>
<dbReference type="Proteomes" id="UP000002730">
    <property type="component" value="Chromosome"/>
</dbReference>
<dbReference type="InterPro" id="IPR013785">
    <property type="entry name" value="Aldolase_TIM"/>
</dbReference>
<dbReference type="Pfam" id="PF02581">
    <property type="entry name" value="TMP-TENI"/>
    <property type="match status" value="1"/>
</dbReference>
<dbReference type="CDD" id="cd00564">
    <property type="entry name" value="TMP_TenI"/>
    <property type="match status" value="1"/>
</dbReference>
<evidence type="ECO:0000256" key="6">
    <source>
        <dbReference type="ARBA" id="ARBA00047334"/>
    </source>
</evidence>
<dbReference type="OrthoDB" id="9812206at2"/>
<dbReference type="STRING" id="573061.Clocel_0682"/>
<organism evidence="13 14">
    <name type="scientific">Clostridium cellulovorans (strain ATCC 35296 / DSM 3052 / OCM 3 / 743B)</name>
    <dbReference type="NCBI Taxonomy" id="573061"/>
    <lineage>
        <taxon>Bacteria</taxon>
        <taxon>Bacillati</taxon>
        <taxon>Bacillota</taxon>
        <taxon>Clostridia</taxon>
        <taxon>Eubacteriales</taxon>
        <taxon>Clostridiaceae</taxon>
        <taxon>Clostridium</taxon>
    </lineage>
</organism>
<evidence type="ECO:0000256" key="5">
    <source>
        <dbReference type="ARBA" id="ARBA00022977"/>
    </source>
</evidence>
<evidence type="ECO:0000256" key="9">
    <source>
        <dbReference type="HAMAP-Rule" id="MF_00097"/>
    </source>
</evidence>
<accession>D9SRT6</accession>
<feature type="binding site" evidence="9">
    <location>
        <position position="149"/>
    </location>
    <ligand>
        <name>4-amino-2-methyl-5-(diphosphooxymethyl)pyrimidine</name>
        <dbReference type="ChEBI" id="CHEBI:57841"/>
    </ligand>
</feature>
<evidence type="ECO:0000256" key="11">
    <source>
        <dbReference type="RuleBase" id="RU004253"/>
    </source>
</evidence>
<reference evidence="13 14" key="1">
    <citation type="submission" date="2010-08" db="EMBL/GenBank/DDBJ databases">
        <title>Complete sequence of Clostridium cellulovorans 743B.</title>
        <authorList>
            <consortium name="US DOE Joint Genome Institute"/>
            <person name="Lucas S."/>
            <person name="Copeland A."/>
            <person name="Lapidus A."/>
            <person name="Cheng J.-F."/>
            <person name="Bruce D."/>
            <person name="Goodwin L."/>
            <person name="Pitluck S."/>
            <person name="Chertkov O."/>
            <person name="Detter J.C."/>
            <person name="Han C."/>
            <person name="Tapia R."/>
            <person name="Land M."/>
            <person name="Hauser L."/>
            <person name="Chang Y.-J."/>
            <person name="Jeffries C."/>
            <person name="Kyrpides N."/>
            <person name="Ivanova N."/>
            <person name="Mikhailova N."/>
            <person name="Hemme C.L."/>
            <person name="Woyke T."/>
        </authorList>
    </citation>
    <scope>NUCLEOTIDE SEQUENCE [LARGE SCALE GENOMIC DNA]</scope>
    <source>
        <strain evidence="14">ATCC 35296 / DSM 3052 / OCM 3 / 743B</strain>
    </source>
</reference>
<comment type="cofactor">
    <cofactor evidence="9">
        <name>Mg(2+)</name>
        <dbReference type="ChEBI" id="CHEBI:18420"/>
    </cofactor>
    <text evidence="9">Binds 1 Mg(2+) ion per subunit.</text>
</comment>
<dbReference type="NCBIfam" id="TIGR00693">
    <property type="entry name" value="thiE"/>
    <property type="match status" value="1"/>
</dbReference>
<keyword evidence="5 9" id="KW-0784">Thiamine biosynthesis</keyword>
<keyword evidence="4 9" id="KW-0460">Magnesium</keyword>
<dbReference type="PANTHER" id="PTHR20857:SF15">
    <property type="entry name" value="THIAMINE-PHOSPHATE SYNTHASE"/>
    <property type="match status" value="1"/>
</dbReference>
<dbReference type="FunFam" id="3.20.20.70:FF:000096">
    <property type="entry name" value="Thiamine-phosphate synthase"/>
    <property type="match status" value="1"/>
</dbReference>
<feature type="binding site" evidence="9">
    <location>
        <position position="177"/>
    </location>
    <ligand>
        <name>2-[(2R,5Z)-2-carboxy-4-methylthiazol-5(2H)-ylidene]ethyl phosphate</name>
        <dbReference type="ChEBI" id="CHEBI:62899"/>
    </ligand>
</feature>
<evidence type="ECO:0000256" key="7">
    <source>
        <dbReference type="ARBA" id="ARBA00047851"/>
    </source>
</evidence>
<dbReference type="GO" id="GO:0000287">
    <property type="term" value="F:magnesium ion binding"/>
    <property type="evidence" value="ECO:0007669"/>
    <property type="project" value="UniProtKB-UniRule"/>
</dbReference>
<dbReference type="GO" id="GO:0009229">
    <property type="term" value="P:thiamine diphosphate biosynthetic process"/>
    <property type="evidence" value="ECO:0007669"/>
    <property type="project" value="UniProtKB-UniRule"/>
</dbReference>
<dbReference type="EC" id="2.5.1.3" evidence="9"/>
<dbReference type="InterPro" id="IPR036206">
    <property type="entry name" value="ThiamineP_synth_sf"/>
</dbReference>
<feature type="binding site" evidence="9">
    <location>
        <begin position="49"/>
        <end position="53"/>
    </location>
    <ligand>
        <name>4-amino-2-methyl-5-(diphosphooxymethyl)pyrimidine</name>
        <dbReference type="ChEBI" id="CHEBI:57841"/>
    </ligand>
</feature>
<protein>
    <recommendedName>
        <fullName evidence="9">Thiamine-phosphate synthase</fullName>
        <shortName evidence="9">TP synthase</shortName>
        <shortName evidence="9">TPS</shortName>
        <ecNumber evidence="9">2.5.1.3</ecNumber>
    </recommendedName>
    <alternativeName>
        <fullName evidence="9">Thiamine-phosphate pyrophosphorylase</fullName>
        <shortName evidence="9">TMP pyrophosphorylase</shortName>
        <shortName evidence="9">TMP-PPase</shortName>
    </alternativeName>
</protein>
<dbReference type="GO" id="GO:0004789">
    <property type="term" value="F:thiamine-phosphate diphosphorylase activity"/>
    <property type="evidence" value="ECO:0007669"/>
    <property type="project" value="UniProtKB-UniRule"/>
</dbReference>
<comment type="catalytic activity">
    <reaction evidence="8 9 10">
        <text>2-[(2R,5Z)-2-carboxy-4-methylthiazol-5(2H)-ylidene]ethyl phosphate + 4-amino-2-methyl-5-(diphosphooxymethyl)pyrimidine + 2 H(+) = thiamine phosphate + CO2 + diphosphate</text>
        <dbReference type="Rhea" id="RHEA:47844"/>
        <dbReference type="ChEBI" id="CHEBI:15378"/>
        <dbReference type="ChEBI" id="CHEBI:16526"/>
        <dbReference type="ChEBI" id="CHEBI:33019"/>
        <dbReference type="ChEBI" id="CHEBI:37575"/>
        <dbReference type="ChEBI" id="CHEBI:57841"/>
        <dbReference type="ChEBI" id="CHEBI:62899"/>
        <dbReference type="EC" id="2.5.1.3"/>
    </reaction>
</comment>
<comment type="catalytic activity">
    <reaction evidence="6 9 10">
        <text>4-methyl-5-(2-phosphooxyethyl)-thiazole + 4-amino-2-methyl-5-(diphosphooxymethyl)pyrimidine + H(+) = thiamine phosphate + diphosphate</text>
        <dbReference type="Rhea" id="RHEA:22328"/>
        <dbReference type="ChEBI" id="CHEBI:15378"/>
        <dbReference type="ChEBI" id="CHEBI:33019"/>
        <dbReference type="ChEBI" id="CHEBI:37575"/>
        <dbReference type="ChEBI" id="CHEBI:57841"/>
        <dbReference type="ChEBI" id="CHEBI:58296"/>
        <dbReference type="EC" id="2.5.1.3"/>
    </reaction>
</comment>
<dbReference type="InterPro" id="IPR034291">
    <property type="entry name" value="TMP_synthase"/>
</dbReference>
<dbReference type="SUPFAM" id="SSF51391">
    <property type="entry name" value="Thiamin phosphate synthase"/>
    <property type="match status" value="1"/>
</dbReference>
<dbReference type="eggNOG" id="COG0352">
    <property type="taxonomic scope" value="Bacteria"/>
</dbReference>
<dbReference type="KEGG" id="ccb:Clocel_0682"/>
<comment type="catalytic activity">
    <reaction evidence="7 9 10">
        <text>2-(2-carboxy-4-methylthiazol-5-yl)ethyl phosphate + 4-amino-2-methyl-5-(diphosphooxymethyl)pyrimidine + 2 H(+) = thiamine phosphate + CO2 + diphosphate</text>
        <dbReference type="Rhea" id="RHEA:47848"/>
        <dbReference type="ChEBI" id="CHEBI:15378"/>
        <dbReference type="ChEBI" id="CHEBI:16526"/>
        <dbReference type="ChEBI" id="CHEBI:33019"/>
        <dbReference type="ChEBI" id="CHEBI:37575"/>
        <dbReference type="ChEBI" id="CHEBI:57841"/>
        <dbReference type="ChEBI" id="CHEBI:62890"/>
        <dbReference type="EC" id="2.5.1.3"/>
    </reaction>
</comment>
<evidence type="ECO:0000313" key="14">
    <source>
        <dbReference type="Proteomes" id="UP000002730"/>
    </source>
</evidence>
<keyword evidence="2 9" id="KW-0808">Transferase</keyword>
<dbReference type="GO" id="GO:0009228">
    <property type="term" value="P:thiamine biosynthetic process"/>
    <property type="evidence" value="ECO:0007669"/>
    <property type="project" value="UniProtKB-KW"/>
</dbReference>